<dbReference type="PROSITE" id="PS00723">
    <property type="entry name" value="POLYPRENYL_SYNTHASE_1"/>
    <property type="match status" value="1"/>
</dbReference>
<dbReference type="GO" id="GO:0046872">
    <property type="term" value="F:metal ion binding"/>
    <property type="evidence" value="ECO:0007669"/>
    <property type="project" value="UniProtKB-KW"/>
</dbReference>
<dbReference type="GO" id="GO:0008299">
    <property type="term" value="P:isoprenoid biosynthetic process"/>
    <property type="evidence" value="ECO:0007669"/>
    <property type="project" value="InterPro"/>
</dbReference>
<dbReference type="AlphaFoldDB" id="A0AAD7QSK9"/>
<dbReference type="RefSeq" id="XP_056044120.1">
    <property type="nucleotide sequence ID" value="XM_056184040.1"/>
</dbReference>
<evidence type="ECO:0000256" key="2">
    <source>
        <dbReference type="ARBA" id="ARBA00022723"/>
    </source>
</evidence>
<evidence type="ECO:0000256" key="3">
    <source>
        <dbReference type="ARBA" id="ARBA00022842"/>
    </source>
</evidence>
<keyword evidence="3" id="KW-0460">Magnesium</keyword>
<dbReference type="PANTHER" id="PTHR12001">
    <property type="entry name" value="GERANYLGERANYL PYROPHOSPHATE SYNTHASE"/>
    <property type="match status" value="1"/>
</dbReference>
<dbReference type="InterPro" id="IPR000092">
    <property type="entry name" value="Polyprenyl_synt"/>
</dbReference>
<name>A0AAD7QSK9_9ASCO</name>
<dbReference type="InterPro" id="IPR008949">
    <property type="entry name" value="Isoprenoid_synthase_dom_sf"/>
</dbReference>
<keyword evidence="1 4" id="KW-0808">Transferase</keyword>
<protein>
    <submittedName>
        <fullName evidence="5">Isoprenoid synthase domain-containing protein</fullName>
    </submittedName>
</protein>
<dbReference type="PANTHER" id="PTHR12001:SF44">
    <property type="entry name" value="GERANYLGERANYL PYROPHOSPHATE SYNTHASE"/>
    <property type="match status" value="1"/>
</dbReference>
<keyword evidence="2" id="KW-0479">Metal-binding</keyword>
<dbReference type="InterPro" id="IPR033749">
    <property type="entry name" value="Polyprenyl_synt_CS"/>
</dbReference>
<evidence type="ECO:0000313" key="6">
    <source>
        <dbReference type="Proteomes" id="UP001217417"/>
    </source>
</evidence>
<gene>
    <name evidence="5" type="ORF">POJ06DRAFT_109540</name>
</gene>
<dbReference type="Proteomes" id="UP001217417">
    <property type="component" value="Unassembled WGS sequence"/>
</dbReference>
<dbReference type="Pfam" id="PF00348">
    <property type="entry name" value="polyprenyl_synt"/>
    <property type="match status" value="1"/>
</dbReference>
<evidence type="ECO:0000313" key="5">
    <source>
        <dbReference type="EMBL" id="KAJ8100670.1"/>
    </source>
</evidence>
<reference evidence="5" key="1">
    <citation type="submission" date="2023-03" db="EMBL/GenBank/DDBJ databases">
        <title>Near-Complete genome sequence of Lipomyces tetrasporous NRRL Y-64009, an oleaginous yeast capable of growing on lignocellulosic hydrolysates.</title>
        <authorList>
            <consortium name="Lawrence Berkeley National Laboratory"/>
            <person name="Jagtap S.S."/>
            <person name="Liu J.-J."/>
            <person name="Walukiewicz H.E."/>
            <person name="Pangilinan J."/>
            <person name="Lipzen A."/>
            <person name="Ahrendt S."/>
            <person name="Koriabine M."/>
            <person name="Cobaugh K."/>
            <person name="Salamov A."/>
            <person name="Yoshinaga Y."/>
            <person name="Ng V."/>
            <person name="Daum C."/>
            <person name="Grigoriev I.V."/>
            <person name="Slininger P.J."/>
            <person name="Dien B.S."/>
            <person name="Jin Y.-S."/>
            <person name="Rao C.V."/>
        </authorList>
    </citation>
    <scope>NUCLEOTIDE SEQUENCE</scope>
    <source>
        <strain evidence="5">NRRL Y-64009</strain>
    </source>
</reference>
<dbReference type="EMBL" id="JARPMG010000005">
    <property type="protein sequence ID" value="KAJ8100670.1"/>
    <property type="molecule type" value="Genomic_DNA"/>
</dbReference>
<keyword evidence="6" id="KW-1185">Reference proteome</keyword>
<comment type="similarity">
    <text evidence="4">Belongs to the FPP/GGPP synthase family.</text>
</comment>
<dbReference type="PROSITE" id="PS00444">
    <property type="entry name" value="POLYPRENYL_SYNTHASE_2"/>
    <property type="match status" value="1"/>
</dbReference>
<accession>A0AAD7QSK9</accession>
<evidence type="ECO:0000256" key="1">
    <source>
        <dbReference type="ARBA" id="ARBA00022679"/>
    </source>
</evidence>
<dbReference type="SFLD" id="SFLDS00005">
    <property type="entry name" value="Isoprenoid_Synthase_Type_I"/>
    <property type="match status" value="1"/>
</dbReference>
<dbReference type="GO" id="GO:0004659">
    <property type="term" value="F:prenyltransferase activity"/>
    <property type="evidence" value="ECO:0007669"/>
    <property type="project" value="InterPro"/>
</dbReference>
<sequence length="303" mass="34774">MSTDVTTKWTHENEAIVLGPYTYLEAHPGKDIRRLCVDAFNFWLNVPGESLEIIVRAIAMLHTASLLVDDVEDSATLRRGFPVAHSIYGVAQTINSSNYVYFLALQEISKLNNPAVYKIYTDELLNLHRGQGLDLYWRDALICPTEDDYIGMVENKTGGLFRLAVKLMQAESECTTNFVPLANLIGILYQIRDDYMNLQSDQYSKNKGFCEDLTEGKFSFPIIHSIRHDKSNQQILNILKQHSTDDSLKDYAVTYMRDVTKSFDYTTRVIVEYEDRIRKELKRLDVEPNPMIEKILKSLHSSS</sequence>
<dbReference type="CDD" id="cd00685">
    <property type="entry name" value="Trans_IPPS_HT"/>
    <property type="match status" value="1"/>
</dbReference>
<organism evidence="5 6">
    <name type="scientific">Lipomyces tetrasporus</name>
    <dbReference type="NCBI Taxonomy" id="54092"/>
    <lineage>
        <taxon>Eukaryota</taxon>
        <taxon>Fungi</taxon>
        <taxon>Dikarya</taxon>
        <taxon>Ascomycota</taxon>
        <taxon>Saccharomycotina</taxon>
        <taxon>Lipomycetes</taxon>
        <taxon>Lipomycetales</taxon>
        <taxon>Lipomycetaceae</taxon>
        <taxon>Lipomyces</taxon>
    </lineage>
</organism>
<comment type="caution">
    <text evidence="5">The sequence shown here is derived from an EMBL/GenBank/DDBJ whole genome shotgun (WGS) entry which is preliminary data.</text>
</comment>
<dbReference type="SUPFAM" id="SSF48576">
    <property type="entry name" value="Terpenoid synthases"/>
    <property type="match status" value="1"/>
</dbReference>
<dbReference type="GeneID" id="80879206"/>
<proteinExistence type="inferred from homology"/>
<dbReference type="Gene3D" id="1.10.600.10">
    <property type="entry name" value="Farnesyl Diphosphate Synthase"/>
    <property type="match status" value="1"/>
</dbReference>
<evidence type="ECO:0000256" key="4">
    <source>
        <dbReference type="RuleBase" id="RU004466"/>
    </source>
</evidence>